<reference evidence="1 2" key="1">
    <citation type="journal article" date="2018" name="PLoS Genet.">
        <title>Population sequencing reveals clonal diversity and ancestral inbreeding in the grapevine cultivar Chardonnay.</title>
        <authorList>
            <person name="Roach M.J."/>
            <person name="Johnson D.L."/>
            <person name="Bohlmann J."/>
            <person name="van Vuuren H.J."/>
            <person name="Jones S.J."/>
            <person name="Pretorius I.S."/>
            <person name="Schmidt S.A."/>
            <person name="Borneman A.R."/>
        </authorList>
    </citation>
    <scope>NUCLEOTIDE SEQUENCE [LARGE SCALE GENOMIC DNA]</scope>
    <source>
        <strain evidence="2">cv. Chardonnay</strain>
        <tissue evidence="1">Leaf</tissue>
    </source>
</reference>
<accession>A0A438BPU4</accession>
<dbReference type="EMBL" id="QGNW01002670">
    <property type="protein sequence ID" value="RVW12981.1"/>
    <property type="molecule type" value="Genomic_DNA"/>
</dbReference>
<comment type="caution">
    <text evidence="1">The sequence shown here is derived from an EMBL/GenBank/DDBJ whole genome shotgun (WGS) entry which is preliminary data.</text>
</comment>
<protein>
    <submittedName>
        <fullName evidence="1">Uncharacterized protein</fullName>
    </submittedName>
</protein>
<sequence length="64" mass="7276">MFFPPFVFLGSQGHIGCASEENRRMDDRFSSEGLISADFDNLGIETNEGENQVEVNHLKLMLER</sequence>
<evidence type="ECO:0000313" key="2">
    <source>
        <dbReference type="Proteomes" id="UP000288805"/>
    </source>
</evidence>
<gene>
    <name evidence="1" type="ORF">CK203_095214</name>
</gene>
<evidence type="ECO:0000313" key="1">
    <source>
        <dbReference type="EMBL" id="RVW12981.1"/>
    </source>
</evidence>
<dbReference type="Proteomes" id="UP000288805">
    <property type="component" value="Unassembled WGS sequence"/>
</dbReference>
<organism evidence="1 2">
    <name type="scientific">Vitis vinifera</name>
    <name type="common">Grape</name>
    <dbReference type="NCBI Taxonomy" id="29760"/>
    <lineage>
        <taxon>Eukaryota</taxon>
        <taxon>Viridiplantae</taxon>
        <taxon>Streptophyta</taxon>
        <taxon>Embryophyta</taxon>
        <taxon>Tracheophyta</taxon>
        <taxon>Spermatophyta</taxon>
        <taxon>Magnoliopsida</taxon>
        <taxon>eudicotyledons</taxon>
        <taxon>Gunneridae</taxon>
        <taxon>Pentapetalae</taxon>
        <taxon>rosids</taxon>
        <taxon>Vitales</taxon>
        <taxon>Vitaceae</taxon>
        <taxon>Viteae</taxon>
        <taxon>Vitis</taxon>
    </lineage>
</organism>
<name>A0A438BPU4_VITVI</name>
<proteinExistence type="predicted"/>
<dbReference type="AlphaFoldDB" id="A0A438BPU4"/>